<keyword evidence="1" id="KW-1133">Transmembrane helix</keyword>
<gene>
    <name evidence="2" type="ORF">NN4_85490</name>
</gene>
<reference evidence="2 3" key="1">
    <citation type="submission" date="2019-07" db="EMBL/GenBank/DDBJ databases">
        <title>Whole genome shotgun sequence of Nocardia ninae NBRC 108245.</title>
        <authorList>
            <person name="Hosoyama A."/>
            <person name="Uohara A."/>
            <person name="Ohji S."/>
            <person name="Ichikawa N."/>
        </authorList>
    </citation>
    <scope>NUCLEOTIDE SEQUENCE [LARGE SCALE GENOMIC DNA]</scope>
    <source>
        <strain evidence="2 3">NBRC 108245</strain>
    </source>
</reference>
<evidence type="ECO:0000313" key="2">
    <source>
        <dbReference type="EMBL" id="GEM44030.1"/>
    </source>
</evidence>
<feature type="transmembrane region" description="Helical" evidence="1">
    <location>
        <begin position="31"/>
        <end position="52"/>
    </location>
</feature>
<comment type="caution">
    <text evidence="2">The sequence shown here is derived from an EMBL/GenBank/DDBJ whole genome shotgun (WGS) entry which is preliminary data.</text>
</comment>
<dbReference type="EMBL" id="BJXA01000129">
    <property type="protein sequence ID" value="GEM44030.1"/>
    <property type="molecule type" value="Genomic_DNA"/>
</dbReference>
<proteinExistence type="predicted"/>
<dbReference type="AlphaFoldDB" id="A0A511MTZ8"/>
<organism evidence="2 3">
    <name type="scientific">Nocardia ninae NBRC 108245</name>
    <dbReference type="NCBI Taxonomy" id="1210091"/>
    <lineage>
        <taxon>Bacteria</taxon>
        <taxon>Bacillati</taxon>
        <taxon>Actinomycetota</taxon>
        <taxon>Actinomycetes</taxon>
        <taxon>Mycobacteriales</taxon>
        <taxon>Nocardiaceae</taxon>
        <taxon>Nocardia</taxon>
    </lineage>
</organism>
<name>A0A511MTZ8_9NOCA</name>
<evidence type="ECO:0000256" key="1">
    <source>
        <dbReference type="SAM" id="Phobius"/>
    </source>
</evidence>
<accession>A0A511MTZ8</accession>
<keyword evidence="1" id="KW-0812">Transmembrane</keyword>
<dbReference type="Proteomes" id="UP000321424">
    <property type="component" value="Unassembled WGS sequence"/>
</dbReference>
<keyword evidence="1" id="KW-0472">Membrane</keyword>
<sequence>MTPAVAAPAEVSPAPPAAVVPILVQTPPPPLLHALPAPLACLATTGFALWCIGIT</sequence>
<protein>
    <submittedName>
        <fullName evidence="2">Uncharacterized protein</fullName>
    </submittedName>
</protein>
<keyword evidence="3" id="KW-1185">Reference proteome</keyword>
<evidence type="ECO:0000313" key="3">
    <source>
        <dbReference type="Proteomes" id="UP000321424"/>
    </source>
</evidence>